<dbReference type="InterPro" id="IPR009057">
    <property type="entry name" value="Homeodomain-like_sf"/>
</dbReference>
<dbReference type="PRINTS" id="PR01590">
    <property type="entry name" value="HTHFIS"/>
</dbReference>
<dbReference type="Gene3D" id="1.10.10.60">
    <property type="entry name" value="Homeodomain-like"/>
    <property type="match status" value="1"/>
</dbReference>
<dbReference type="SMART" id="SM00382">
    <property type="entry name" value="AAA"/>
    <property type="match status" value="1"/>
</dbReference>
<keyword evidence="5" id="KW-0804">Transcription</keyword>
<dbReference type="SUPFAM" id="SSF52172">
    <property type="entry name" value="CheY-like"/>
    <property type="match status" value="1"/>
</dbReference>
<dbReference type="PROSITE" id="PS50110">
    <property type="entry name" value="RESPONSE_REGULATORY"/>
    <property type="match status" value="1"/>
</dbReference>
<dbReference type="SMART" id="SM00448">
    <property type="entry name" value="REC"/>
    <property type="match status" value="1"/>
</dbReference>
<dbReference type="InterPro" id="IPR058031">
    <property type="entry name" value="AAA_lid_NorR"/>
</dbReference>
<dbReference type="SUPFAM" id="SSF52540">
    <property type="entry name" value="P-loop containing nucleoside triphosphate hydrolases"/>
    <property type="match status" value="1"/>
</dbReference>
<dbReference type="Gene3D" id="1.10.8.60">
    <property type="match status" value="1"/>
</dbReference>
<feature type="modified residue" description="4-aspartylphosphate" evidence="6">
    <location>
        <position position="61"/>
    </location>
</feature>
<dbReference type="GO" id="GO:0005524">
    <property type="term" value="F:ATP binding"/>
    <property type="evidence" value="ECO:0007669"/>
    <property type="project" value="UniProtKB-KW"/>
</dbReference>
<evidence type="ECO:0000259" key="7">
    <source>
        <dbReference type="PROSITE" id="PS50045"/>
    </source>
</evidence>
<dbReference type="PROSITE" id="PS00676">
    <property type="entry name" value="SIGMA54_INTERACT_2"/>
    <property type="match status" value="1"/>
</dbReference>
<dbReference type="InterPro" id="IPR027417">
    <property type="entry name" value="P-loop_NTPase"/>
</dbReference>
<dbReference type="InterPro" id="IPR011006">
    <property type="entry name" value="CheY-like_superfamily"/>
</dbReference>
<sequence length="461" mass="52097">MTTTLFTMPKGNILIVDDNKSIISTLEILLGQEFDAVKGITNPNLIPNELRTGNYNVVILDMNFQAGINTGNEGLYWLEQIKKSYPDISVVLITAYSEVELAVKALKQGATDFVPKPWDNSKLLATIKAAVQLNFSKTEVGKLRQKEAGLKQELNRDQRFIIGSSPQLTQVMNMVRKVAKTNANILITGENGTGKELIAREIHRLSQRRNEVMVSVDMGAISETLFESELFGHVKGAFTDARENRAGKFETAHKGTLFLDEIGNLSFHLQAKLLAAIQNREFMRLGSDKPIPVDIRLVCATNKKLENMVVEGLFREDLLYRINTIQIEVPPLRERGNDIIVLADFFLKKFATKYEKHGLKINQSAQDKLLKYTWPGNIRELQHTIEKAVILSDSMVLKPEDFFFKQVFASKFEDEHLTIDEMEKRMILSAIDKNAGNMSMAAEKLGITRQTLYNKIKKYGL</sequence>
<dbReference type="AlphaFoldDB" id="A0A1I0A8E6"/>
<protein>
    <submittedName>
        <fullName evidence="9">DNA-binding transcriptional response regulator, NtrC family, contains REC, AAA-type ATPase, and a Fis-type DNA-binding domains</fullName>
    </submittedName>
</protein>
<proteinExistence type="predicted"/>
<dbReference type="Gene3D" id="3.40.50.300">
    <property type="entry name" value="P-loop containing nucleotide triphosphate hydrolases"/>
    <property type="match status" value="1"/>
</dbReference>
<dbReference type="Proteomes" id="UP000181981">
    <property type="component" value="Unassembled WGS sequence"/>
</dbReference>
<dbReference type="GO" id="GO:0043565">
    <property type="term" value="F:sequence-specific DNA binding"/>
    <property type="evidence" value="ECO:0007669"/>
    <property type="project" value="InterPro"/>
</dbReference>
<evidence type="ECO:0000256" key="4">
    <source>
        <dbReference type="ARBA" id="ARBA00023125"/>
    </source>
</evidence>
<evidence type="ECO:0000256" key="5">
    <source>
        <dbReference type="ARBA" id="ARBA00023163"/>
    </source>
</evidence>
<dbReference type="CDD" id="cd00009">
    <property type="entry name" value="AAA"/>
    <property type="match status" value="1"/>
</dbReference>
<dbReference type="Gene3D" id="3.40.50.2300">
    <property type="match status" value="1"/>
</dbReference>
<evidence type="ECO:0000313" key="10">
    <source>
        <dbReference type="Proteomes" id="UP000181981"/>
    </source>
</evidence>
<dbReference type="PANTHER" id="PTHR32071">
    <property type="entry name" value="TRANSCRIPTIONAL REGULATORY PROTEIN"/>
    <property type="match status" value="1"/>
</dbReference>
<keyword evidence="6" id="KW-0597">Phosphoprotein</keyword>
<name>A0A1I0A8E6_9BACT</name>
<evidence type="ECO:0000256" key="6">
    <source>
        <dbReference type="PROSITE-ProRule" id="PRU00169"/>
    </source>
</evidence>
<dbReference type="Pfam" id="PF25601">
    <property type="entry name" value="AAA_lid_14"/>
    <property type="match status" value="1"/>
</dbReference>
<evidence type="ECO:0000313" key="9">
    <source>
        <dbReference type="EMBL" id="SES89514.1"/>
    </source>
</evidence>
<feature type="domain" description="Sigma-54 factor interaction" evidence="7">
    <location>
        <begin position="161"/>
        <end position="390"/>
    </location>
</feature>
<dbReference type="PROSITE" id="PS00688">
    <property type="entry name" value="SIGMA54_INTERACT_3"/>
    <property type="match status" value="1"/>
</dbReference>
<dbReference type="InterPro" id="IPR002078">
    <property type="entry name" value="Sigma_54_int"/>
</dbReference>
<keyword evidence="1" id="KW-0547">Nucleotide-binding</keyword>
<keyword evidence="3" id="KW-0805">Transcription regulation</keyword>
<evidence type="ECO:0000256" key="1">
    <source>
        <dbReference type="ARBA" id="ARBA00022741"/>
    </source>
</evidence>
<evidence type="ECO:0000259" key="8">
    <source>
        <dbReference type="PROSITE" id="PS50110"/>
    </source>
</evidence>
<dbReference type="GO" id="GO:0000160">
    <property type="term" value="P:phosphorelay signal transduction system"/>
    <property type="evidence" value="ECO:0007669"/>
    <property type="project" value="InterPro"/>
</dbReference>
<dbReference type="SUPFAM" id="SSF46689">
    <property type="entry name" value="Homeodomain-like"/>
    <property type="match status" value="1"/>
</dbReference>
<dbReference type="Pfam" id="PF02954">
    <property type="entry name" value="HTH_8"/>
    <property type="match status" value="1"/>
</dbReference>
<accession>A0A1I0A8E6</accession>
<keyword evidence="4 9" id="KW-0238">DNA-binding</keyword>
<dbReference type="Pfam" id="PF00158">
    <property type="entry name" value="Sigma54_activat"/>
    <property type="match status" value="1"/>
</dbReference>
<dbReference type="FunFam" id="3.40.50.300:FF:000006">
    <property type="entry name" value="DNA-binding transcriptional regulator NtrC"/>
    <property type="match status" value="1"/>
</dbReference>
<evidence type="ECO:0000256" key="2">
    <source>
        <dbReference type="ARBA" id="ARBA00022840"/>
    </source>
</evidence>
<dbReference type="InterPro" id="IPR002197">
    <property type="entry name" value="HTH_Fis"/>
</dbReference>
<feature type="domain" description="Response regulatory" evidence="8">
    <location>
        <begin position="12"/>
        <end position="131"/>
    </location>
</feature>
<dbReference type="Pfam" id="PF00072">
    <property type="entry name" value="Response_reg"/>
    <property type="match status" value="1"/>
</dbReference>
<gene>
    <name evidence="9" type="ORF">SAMN05444285_10363</name>
</gene>
<dbReference type="PROSITE" id="PS50045">
    <property type="entry name" value="SIGMA54_INTERACT_4"/>
    <property type="match status" value="1"/>
</dbReference>
<dbReference type="EMBL" id="FOHT01000003">
    <property type="protein sequence ID" value="SES89514.1"/>
    <property type="molecule type" value="Genomic_DNA"/>
</dbReference>
<dbReference type="PANTHER" id="PTHR32071:SF113">
    <property type="entry name" value="ALGINATE BIOSYNTHESIS TRANSCRIPTIONAL REGULATORY PROTEIN ALGB"/>
    <property type="match status" value="1"/>
</dbReference>
<reference evidence="9 10" key="1">
    <citation type="submission" date="2016-10" db="EMBL/GenBank/DDBJ databases">
        <authorList>
            <person name="de Groot N.N."/>
        </authorList>
    </citation>
    <scope>NUCLEOTIDE SEQUENCE [LARGE SCALE GENOMIC DNA]</scope>
    <source>
        <strain evidence="9 10">DSM 25947</strain>
    </source>
</reference>
<dbReference type="InterPro" id="IPR025943">
    <property type="entry name" value="Sigma_54_int_dom_ATP-bd_2"/>
</dbReference>
<dbReference type="InterPro" id="IPR001789">
    <property type="entry name" value="Sig_transdc_resp-reg_receiver"/>
</dbReference>
<evidence type="ECO:0000256" key="3">
    <source>
        <dbReference type="ARBA" id="ARBA00023015"/>
    </source>
</evidence>
<keyword evidence="2" id="KW-0067">ATP-binding</keyword>
<dbReference type="InterPro" id="IPR025944">
    <property type="entry name" value="Sigma_54_int_dom_CS"/>
</dbReference>
<organism evidence="9 10">
    <name type="scientific">Draconibacterium orientale</name>
    <dbReference type="NCBI Taxonomy" id="1168034"/>
    <lineage>
        <taxon>Bacteria</taxon>
        <taxon>Pseudomonadati</taxon>
        <taxon>Bacteroidota</taxon>
        <taxon>Bacteroidia</taxon>
        <taxon>Marinilabiliales</taxon>
        <taxon>Prolixibacteraceae</taxon>
        <taxon>Draconibacterium</taxon>
    </lineage>
</organism>
<dbReference type="InterPro" id="IPR003593">
    <property type="entry name" value="AAA+_ATPase"/>
</dbReference>
<dbReference type="GO" id="GO:0006355">
    <property type="term" value="P:regulation of DNA-templated transcription"/>
    <property type="evidence" value="ECO:0007669"/>
    <property type="project" value="InterPro"/>
</dbReference>